<proteinExistence type="inferred from homology"/>
<accession>E3IX02</accession>
<evidence type="ECO:0000256" key="1">
    <source>
        <dbReference type="ARBA" id="ARBA00007122"/>
    </source>
</evidence>
<dbReference type="Pfam" id="PF00670">
    <property type="entry name" value="AdoHcyase_NAD"/>
    <property type="match status" value="1"/>
</dbReference>
<evidence type="ECO:0000313" key="4">
    <source>
        <dbReference type="Proteomes" id="UP000002484"/>
    </source>
</evidence>
<dbReference type="Gene3D" id="3.40.50.720">
    <property type="entry name" value="NAD(P)-binding Rossmann-like Domain"/>
    <property type="match status" value="1"/>
</dbReference>
<dbReference type="EMBL" id="CP002299">
    <property type="protein sequence ID" value="ADP82626.1"/>
    <property type="molecule type" value="Genomic_DNA"/>
</dbReference>
<evidence type="ECO:0000313" key="3">
    <source>
        <dbReference type="EMBL" id="ADP82626.1"/>
    </source>
</evidence>
<dbReference type="SUPFAM" id="SSF51735">
    <property type="entry name" value="NAD(P)-binding Rossmann-fold domains"/>
    <property type="match status" value="1"/>
</dbReference>
<dbReference type="GO" id="GO:0033353">
    <property type="term" value="P:S-adenosylmethionine cycle"/>
    <property type="evidence" value="ECO:0007669"/>
    <property type="project" value="TreeGrafter"/>
</dbReference>
<dbReference type="eggNOG" id="COG0499">
    <property type="taxonomic scope" value="Bacteria"/>
</dbReference>
<organism evidence="3 4">
    <name type="scientific">Pseudofrankia inefficax (strain DSM 45817 / CECT 9037 / DDB 130130 / EuI1c)</name>
    <name type="common">Frankia inefficax</name>
    <dbReference type="NCBI Taxonomy" id="298654"/>
    <lineage>
        <taxon>Bacteria</taxon>
        <taxon>Bacillati</taxon>
        <taxon>Actinomycetota</taxon>
        <taxon>Actinomycetes</taxon>
        <taxon>Frankiales</taxon>
        <taxon>Frankiaceae</taxon>
        <taxon>Pseudofrankia</taxon>
    </lineage>
</organism>
<dbReference type="InterPro" id="IPR036291">
    <property type="entry name" value="NAD(P)-bd_dom_sf"/>
</dbReference>
<dbReference type="SUPFAM" id="SSF52283">
    <property type="entry name" value="Formate/glycerate dehydrogenase catalytic domain-like"/>
    <property type="match status" value="1"/>
</dbReference>
<dbReference type="GO" id="GO:0005829">
    <property type="term" value="C:cytosol"/>
    <property type="evidence" value="ECO:0007669"/>
    <property type="project" value="TreeGrafter"/>
</dbReference>
<dbReference type="STRING" id="298654.FraEuI1c_4633"/>
<dbReference type="HOGENOM" id="CLU_063049_0_0_11"/>
<feature type="domain" description="S-adenosyl-L-homocysteine hydrolase NAD binding" evidence="2">
    <location>
        <begin position="171"/>
        <end position="333"/>
    </location>
</feature>
<protein>
    <submittedName>
        <fullName evidence="3">TrkA-N domain protein</fullName>
    </submittedName>
</protein>
<dbReference type="Proteomes" id="UP000002484">
    <property type="component" value="Chromosome"/>
</dbReference>
<dbReference type="InterPro" id="IPR015878">
    <property type="entry name" value="Ado_hCys_hydrolase_NAD-bd"/>
</dbReference>
<dbReference type="InterPro" id="IPR000043">
    <property type="entry name" value="Adenosylhomocysteinase-like"/>
</dbReference>
<keyword evidence="4" id="KW-1185">Reference proteome</keyword>
<dbReference type="InParanoid" id="E3IX02"/>
<dbReference type="SMART" id="SM00996">
    <property type="entry name" value="AdoHcyase"/>
    <property type="match status" value="1"/>
</dbReference>
<reference evidence="3 4" key="1">
    <citation type="submission" date="2010-10" db="EMBL/GenBank/DDBJ databases">
        <title>Complete sequence of Frankia sp. EuI1c.</title>
        <authorList>
            <consortium name="US DOE Joint Genome Institute"/>
            <person name="Lucas S."/>
            <person name="Copeland A."/>
            <person name="Lapidus A."/>
            <person name="Cheng J.-F."/>
            <person name="Bruce D."/>
            <person name="Goodwin L."/>
            <person name="Pitluck S."/>
            <person name="Chertkov O."/>
            <person name="Detter J.C."/>
            <person name="Han C."/>
            <person name="Tapia R."/>
            <person name="Land M."/>
            <person name="Hauser L."/>
            <person name="Jeffries C."/>
            <person name="Kyrpides N."/>
            <person name="Ivanova N."/>
            <person name="Mikhailova N."/>
            <person name="Beauchemin N."/>
            <person name="Sen A."/>
            <person name="Sur S.A."/>
            <person name="Gtari M."/>
            <person name="Wall L."/>
            <person name="Tisa L."/>
            <person name="Woyke T."/>
        </authorList>
    </citation>
    <scope>NUCLEOTIDE SEQUENCE [LARGE SCALE GENOMIC DNA]</scope>
    <source>
        <strain evidence="4">DSM 45817 / CECT 9037 / EuI1c</strain>
    </source>
</reference>
<comment type="similarity">
    <text evidence="1">Belongs to the adenosylhomocysteinase family.</text>
</comment>
<dbReference type="SMART" id="SM00997">
    <property type="entry name" value="AdoHcyase_NAD"/>
    <property type="match status" value="1"/>
</dbReference>
<dbReference type="AlphaFoldDB" id="E3IX02"/>
<evidence type="ECO:0000259" key="2">
    <source>
        <dbReference type="SMART" id="SM00997"/>
    </source>
</evidence>
<dbReference type="KEGG" id="fri:FraEuI1c_4633"/>
<dbReference type="PANTHER" id="PTHR23420:SF0">
    <property type="entry name" value="ADENOSYLHOMOCYSTEINASE"/>
    <property type="match status" value="1"/>
</dbReference>
<name>E3IX02_PSEI1</name>
<sequence>MQGANAALSSEPAARKRIEGYFRSVGLHFSARPDVAAMVVTHMLPDRPYFLDGLAGLTSVGAVLPKPRSCDAATMEAIASRYRCDSLDRERFLDRSLVLDYLESRVGGRDVVLLDIGGYFAPTLRYVVGRFSGHILGVVEDTENGYQKYVAAGKPPCPVVSVARSPLKLPEDYLVGQSIVFSTESLLRLHGDILHGGETCVIGYGKIGRSVANTLRAKSVRTTVYETDPVRAVEAMSHGFSVSGSKAAALRRAHLVVCATGQRALVGDDFARLRPGAYVASVTSSDDELDLTNVVLSYEERILGPHVTRLSAGGHYFYLLNHGNAVNFVHGAAVGPFIFLVQGEILAAVALLTSGHLIEPGLHQVNRQIRETIARDWLNAFNGEGETDQ</sequence>
<dbReference type="GO" id="GO:0004013">
    <property type="term" value="F:adenosylhomocysteinase activity"/>
    <property type="evidence" value="ECO:0007669"/>
    <property type="project" value="TreeGrafter"/>
</dbReference>
<dbReference type="PANTHER" id="PTHR23420">
    <property type="entry name" value="ADENOSYLHOMOCYSTEINASE"/>
    <property type="match status" value="1"/>
</dbReference>
<gene>
    <name evidence="3" type="ordered locus">FraEuI1c_4633</name>
</gene>